<gene>
    <name evidence="6" type="ORF">GV832_05800</name>
</gene>
<protein>
    <submittedName>
        <fullName evidence="6">TetR/AcrR family transcriptional regulator</fullName>
    </submittedName>
</protein>
<name>A0AAE4Y772_9RHOB</name>
<reference evidence="6" key="1">
    <citation type="submission" date="2020-01" db="EMBL/GenBank/DDBJ databases">
        <authorList>
            <person name="Chen W.-M."/>
        </authorList>
    </citation>
    <scope>NUCLEOTIDE SEQUENCE</scope>
    <source>
        <strain evidence="6">CYK-10</strain>
    </source>
</reference>
<proteinExistence type="predicted"/>
<comment type="caution">
    <text evidence="6">The sequence shown here is derived from an EMBL/GenBank/DDBJ whole genome shotgun (WGS) entry which is preliminary data.</text>
</comment>
<evidence type="ECO:0000256" key="4">
    <source>
        <dbReference type="PROSITE-ProRule" id="PRU00335"/>
    </source>
</evidence>
<keyword evidence="2 4" id="KW-0238">DNA-binding</keyword>
<dbReference type="Proteomes" id="UP001193501">
    <property type="component" value="Unassembled WGS sequence"/>
</dbReference>
<dbReference type="InterPro" id="IPR025996">
    <property type="entry name" value="MT1864/Rv1816-like_C"/>
</dbReference>
<accession>A0AAE4Y772</accession>
<dbReference type="InterPro" id="IPR009057">
    <property type="entry name" value="Homeodomain-like_sf"/>
</dbReference>
<keyword evidence="1" id="KW-0805">Transcription regulation</keyword>
<dbReference type="InterPro" id="IPR036271">
    <property type="entry name" value="Tet_transcr_reg_TetR-rel_C_sf"/>
</dbReference>
<evidence type="ECO:0000256" key="1">
    <source>
        <dbReference type="ARBA" id="ARBA00023015"/>
    </source>
</evidence>
<dbReference type="EMBL" id="JAABNR010000004">
    <property type="protein sequence ID" value="NBZ87088.1"/>
    <property type="molecule type" value="Genomic_DNA"/>
</dbReference>
<dbReference type="SUPFAM" id="SSF46689">
    <property type="entry name" value="Homeodomain-like"/>
    <property type="match status" value="1"/>
</dbReference>
<dbReference type="AlphaFoldDB" id="A0AAE4Y772"/>
<dbReference type="GO" id="GO:0003677">
    <property type="term" value="F:DNA binding"/>
    <property type="evidence" value="ECO:0007669"/>
    <property type="project" value="UniProtKB-UniRule"/>
</dbReference>
<evidence type="ECO:0000313" key="7">
    <source>
        <dbReference type="Proteomes" id="UP001193501"/>
    </source>
</evidence>
<dbReference type="Gene3D" id="1.10.357.10">
    <property type="entry name" value="Tetracycline Repressor, domain 2"/>
    <property type="match status" value="1"/>
</dbReference>
<dbReference type="PROSITE" id="PS50977">
    <property type="entry name" value="HTH_TETR_2"/>
    <property type="match status" value="1"/>
</dbReference>
<keyword evidence="3" id="KW-0804">Transcription</keyword>
<dbReference type="Pfam" id="PF13305">
    <property type="entry name" value="TetR_C_33"/>
    <property type="match status" value="1"/>
</dbReference>
<feature type="domain" description="HTH tetR-type" evidence="5">
    <location>
        <begin position="4"/>
        <end position="64"/>
    </location>
</feature>
<evidence type="ECO:0000313" key="6">
    <source>
        <dbReference type="EMBL" id="NBZ87088.1"/>
    </source>
</evidence>
<feature type="DNA-binding region" description="H-T-H motif" evidence="4">
    <location>
        <begin position="27"/>
        <end position="46"/>
    </location>
</feature>
<organism evidence="6 7">
    <name type="scientific">Stagnihabitans tardus</name>
    <dbReference type="NCBI Taxonomy" id="2699202"/>
    <lineage>
        <taxon>Bacteria</taxon>
        <taxon>Pseudomonadati</taxon>
        <taxon>Pseudomonadota</taxon>
        <taxon>Alphaproteobacteria</taxon>
        <taxon>Rhodobacterales</taxon>
        <taxon>Paracoccaceae</taxon>
        <taxon>Stagnihabitans</taxon>
    </lineage>
</organism>
<evidence type="ECO:0000256" key="3">
    <source>
        <dbReference type="ARBA" id="ARBA00023163"/>
    </source>
</evidence>
<evidence type="ECO:0000256" key="2">
    <source>
        <dbReference type="ARBA" id="ARBA00023125"/>
    </source>
</evidence>
<dbReference type="SUPFAM" id="SSF48498">
    <property type="entry name" value="Tetracyclin repressor-like, C-terminal domain"/>
    <property type="match status" value="1"/>
</dbReference>
<dbReference type="InterPro" id="IPR001647">
    <property type="entry name" value="HTH_TetR"/>
</dbReference>
<dbReference type="RefSeq" id="WP_168773891.1">
    <property type="nucleotide sequence ID" value="NZ_JAABNR010000004.1"/>
</dbReference>
<keyword evidence="7" id="KW-1185">Reference proteome</keyword>
<sequence>MDELSLRERLIEAGIVLLEQDGMAGMSLRKTAALAGVSHAAPAHHFDGLPGLLTAIAAAAFGRFVTAMERAIAAAPGDPVSRLRATCAGYLDFAASHAGLFHVMFQNPQVCREDPDLLASSARAYDLLRLACAPFAPQRDETFETAVWSLVHGYALLGFGAQVGQTRGQLRVPGFSACLDHLIAENRKDPLARPQSPDY</sequence>
<evidence type="ECO:0000259" key="5">
    <source>
        <dbReference type="PROSITE" id="PS50977"/>
    </source>
</evidence>